<organism evidence="9 10">
    <name type="scientific">Megasphaera hominis</name>
    <dbReference type="NCBI Taxonomy" id="159836"/>
    <lineage>
        <taxon>Bacteria</taxon>
        <taxon>Bacillati</taxon>
        <taxon>Bacillota</taxon>
        <taxon>Negativicutes</taxon>
        <taxon>Veillonellales</taxon>
        <taxon>Veillonellaceae</taxon>
        <taxon>Megasphaera</taxon>
    </lineage>
</organism>
<keyword evidence="4" id="KW-0249">Electron transport</keyword>
<name>A0ABR6VGX6_9FIRM</name>
<evidence type="ECO:0000256" key="7">
    <source>
        <dbReference type="PIRNR" id="PIRNR000077"/>
    </source>
</evidence>
<reference evidence="9 10" key="1">
    <citation type="submission" date="2020-08" db="EMBL/GenBank/DDBJ databases">
        <authorList>
            <person name="Liu C."/>
            <person name="Sun Q."/>
        </authorList>
    </citation>
    <scope>NUCLEOTIDE SEQUENCE [LARGE SCALE GENOMIC DNA]</scope>
    <source>
        <strain evidence="9 10">NSJ-59</strain>
    </source>
</reference>
<dbReference type="PROSITE" id="PS51352">
    <property type="entry name" value="THIOREDOXIN_2"/>
    <property type="match status" value="1"/>
</dbReference>
<dbReference type="InterPro" id="IPR013766">
    <property type="entry name" value="Thioredoxin_domain"/>
</dbReference>
<proteinExistence type="inferred from homology"/>
<dbReference type="PANTHER" id="PTHR45663">
    <property type="entry name" value="GEO12009P1"/>
    <property type="match status" value="1"/>
</dbReference>
<gene>
    <name evidence="9" type="ORF">H8J70_01415</name>
</gene>
<dbReference type="PROSITE" id="PS00194">
    <property type="entry name" value="THIOREDOXIN_1"/>
    <property type="match status" value="1"/>
</dbReference>
<evidence type="ECO:0000256" key="5">
    <source>
        <dbReference type="ARBA" id="ARBA00023157"/>
    </source>
</evidence>
<accession>A0ABR6VGX6</accession>
<feature type="domain" description="Thioredoxin" evidence="8">
    <location>
        <begin position="1"/>
        <end position="107"/>
    </location>
</feature>
<evidence type="ECO:0000256" key="3">
    <source>
        <dbReference type="ARBA" id="ARBA00022448"/>
    </source>
</evidence>
<dbReference type="CDD" id="cd02947">
    <property type="entry name" value="TRX_family"/>
    <property type="match status" value="1"/>
</dbReference>
<dbReference type="SUPFAM" id="SSF52833">
    <property type="entry name" value="Thioredoxin-like"/>
    <property type="match status" value="1"/>
</dbReference>
<comment type="similarity">
    <text evidence="1 7">Belongs to the thioredoxin family.</text>
</comment>
<sequence>MSNVKELTTSDFTGSVVSHKGVAVVDFWATWCGYCTQMAPVYAALSSQLGDQVFFGKVDSDAEPELVQQYEVEVLPTFLIFKDGRVVDRKIGAMPLETLKQAVLAHV</sequence>
<evidence type="ECO:0000313" key="10">
    <source>
        <dbReference type="Proteomes" id="UP000606870"/>
    </source>
</evidence>
<evidence type="ECO:0000313" key="9">
    <source>
        <dbReference type="EMBL" id="MBC3535920.1"/>
    </source>
</evidence>
<dbReference type="InterPro" id="IPR036249">
    <property type="entry name" value="Thioredoxin-like_sf"/>
</dbReference>
<protein>
    <recommendedName>
        <fullName evidence="2 7">Thioredoxin</fullName>
    </recommendedName>
</protein>
<evidence type="ECO:0000259" key="8">
    <source>
        <dbReference type="PROSITE" id="PS51352"/>
    </source>
</evidence>
<evidence type="ECO:0000256" key="1">
    <source>
        <dbReference type="ARBA" id="ARBA00008987"/>
    </source>
</evidence>
<dbReference type="InterPro" id="IPR005746">
    <property type="entry name" value="Thioredoxin"/>
</dbReference>
<evidence type="ECO:0000256" key="6">
    <source>
        <dbReference type="ARBA" id="ARBA00023284"/>
    </source>
</evidence>
<dbReference type="Proteomes" id="UP000606870">
    <property type="component" value="Unassembled WGS sequence"/>
</dbReference>
<dbReference type="PRINTS" id="PR00421">
    <property type="entry name" value="THIOREDOXIN"/>
</dbReference>
<dbReference type="InterPro" id="IPR017937">
    <property type="entry name" value="Thioredoxin_CS"/>
</dbReference>
<evidence type="ECO:0000256" key="4">
    <source>
        <dbReference type="ARBA" id="ARBA00022982"/>
    </source>
</evidence>
<dbReference type="PANTHER" id="PTHR45663:SF11">
    <property type="entry name" value="GEO12009P1"/>
    <property type="match status" value="1"/>
</dbReference>
<dbReference type="EMBL" id="JACOGK010000003">
    <property type="protein sequence ID" value="MBC3535920.1"/>
    <property type="molecule type" value="Genomic_DNA"/>
</dbReference>
<keyword evidence="3" id="KW-0813">Transport</keyword>
<keyword evidence="5" id="KW-1015">Disulfide bond</keyword>
<keyword evidence="10" id="KW-1185">Reference proteome</keyword>
<dbReference type="Gene3D" id="3.40.30.10">
    <property type="entry name" value="Glutaredoxin"/>
    <property type="match status" value="1"/>
</dbReference>
<evidence type="ECO:0000256" key="2">
    <source>
        <dbReference type="ARBA" id="ARBA00020570"/>
    </source>
</evidence>
<dbReference type="Pfam" id="PF00085">
    <property type="entry name" value="Thioredoxin"/>
    <property type="match status" value="1"/>
</dbReference>
<dbReference type="RefSeq" id="WP_186501976.1">
    <property type="nucleotide sequence ID" value="NZ_JACOGK010000003.1"/>
</dbReference>
<dbReference type="PIRSF" id="PIRSF000077">
    <property type="entry name" value="Thioredoxin"/>
    <property type="match status" value="1"/>
</dbReference>
<keyword evidence="6" id="KW-0676">Redox-active center</keyword>
<comment type="caution">
    <text evidence="9">The sequence shown here is derived from an EMBL/GenBank/DDBJ whole genome shotgun (WGS) entry which is preliminary data.</text>
</comment>